<sequence>MIALGSIAPGLLYFWFCIPFEKMWTKRSIGNTEVIQVASVSDLNKSVSYDETPRLEDNKSVV</sequence>
<reference evidence="1 2" key="1">
    <citation type="submission" date="2021-04" db="EMBL/GenBank/DDBJ databases">
        <authorList>
            <person name="De Guttry C."/>
            <person name="Zahm M."/>
            <person name="Klopp C."/>
            <person name="Cabau C."/>
            <person name="Louis A."/>
            <person name="Berthelot C."/>
            <person name="Parey E."/>
            <person name="Roest Crollius H."/>
            <person name="Montfort J."/>
            <person name="Robinson-Rechavi M."/>
            <person name="Bucao C."/>
            <person name="Bouchez O."/>
            <person name="Gislard M."/>
            <person name="Lluch J."/>
            <person name="Milhes M."/>
            <person name="Lampietro C."/>
            <person name="Lopez Roques C."/>
            <person name="Donnadieu C."/>
            <person name="Braasch I."/>
            <person name="Desvignes T."/>
            <person name="Postlethwait J."/>
            <person name="Bobe J."/>
            <person name="Wedekind C."/>
            <person name="Guiguen Y."/>
        </authorList>
    </citation>
    <scope>NUCLEOTIDE SEQUENCE [LARGE SCALE GENOMIC DNA]</scope>
    <source>
        <strain evidence="1">Cs_M1</strain>
        <tissue evidence="1">Blood</tissue>
    </source>
</reference>
<protein>
    <submittedName>
        <fullName evidence="1">Uncharacterized protein</fullName>
    </submittedName>
</protein>
<dbReference type="AlphaFoldDB" id="A0AAN8M643"/>
<dbReference type="Proteomes" id="UP001356427">
    <property type="component" value="Unassembled WGS sequence"/>
</dbReference>
<name>A0AAN8M643_9TELE</name>
<evidence type="ECO:0000313" key="2">
    <source>
        <dbReference type="Proteomes" id="UP001356427"/>
    </source>
</evidence>
<keyword evidence="2" id="KW-1185">Reference proteome</keyword>
<dbReference type="EMBL" id="JAGTTL010000007">
    <property type="protein sequence ID" value="KAK6319872.1"/>
    <property type="molecule type" value="Genomic_DNA"/>
</dbReference>
<organism evidence="1 2">
    <name type="scientific">Coregonus suidteri</name>
    <dbReference type="NCBI Taxonomy" id="861788"/>
    <lineage>
        <taxon>Eukaryota</taxon>
        <taxon>Metazoa</taxon>
        <taxon>Chordata</taxon>
        <taxon>Craniata</taxon>
        <taxon>Vertebrata</taxon>
        <taxon>Euteleostomi</taxon>
        <taxon>Actinopterygii</taxon>
        <taxon>Neopterygii</taxon>
        <taxon>Teleostei</taxon>
        <taxon>Protacanthopterygii</taxon>
        <taxon>Salmoniformes</taxon>
        <taxon>Salmonidae</taxon>
        <taxon>Coregoninae</taxon>
        <taxon>Coregonus</taxon>
    </lineage>
</organism>
<proteinExistence type="predicted"/>
<accession>A0AAN8M643</accession>
<gene>
    <name evidence="1" type="ORF">J4Q44_G00089790</name>
</gene>
<comment type="caution">
    <text evidence="1">The sequence shown here is derived from an EMBL/GenBank/DDBJ whole genome shotgun (WGS) entry which is preliminary data.</text>
</comment>
<evidence type="ECO:0000313" key="1">
    <source>
        <dbReference type="EMBL" id="KAK6319872.1"/>
    </source>
</evidence>